<dbReference type="PATRIC" id="fig|742727.4.peg.636"/>
<proteinExistence type="predicted"/>
<organism evidence="2 3">
    <name type="scientific">Bacteroides oleiciplenus YIT 12058</name>
    <dbReference type="NCBI Taxonomy" id="742727"/>
    <lineage>
        <taxon>Bacteria</taxon>
        <taxon>Pseudomonadati</taxon>
        <taxon>Bacteroidota</taxon>
        <taxon>Bacteroidia</taxon>
        <taxon>Bacteroidales</taxon>
        <taxon>Bacteroidaceae</taxon>
        <taxon>Bacteroides</taxon>
    </lineage>
</organism>
<accession>K9EMK4</accession>
<reference evidence="2 3" key="1">
    <citation type="submission" date="2012-09" db="EMBL/GenBank/DDBJ databases">
        <title>The Genome Sequence of Bacteroides oleiciplenus YIT 12058.</title>
        <authorList>
            <consortium name="The Broad Institute Genome Sequencing Platform"/>
            <person name="Earl A."/>
            <person name="Ward D."/>
            <person name="Feldgarden M."/>
            <person name="Gevers D."/>
            <person name="Morotomi M."/>
            <person name="Walker B."/>
            <person name="Young S.K."/>
            <person name="Zeng Q."/>
            <person name="Gargeya S."/>
            <person name="Fitzgerald M."/>
            <person name="Haas B."/>
            <person name="Abouelleil A."/>
            <person name="Alvarado L."/>
            <person name="Arachchi H.M."/>
            <person name="Berlin A.M."/>
            <person name="Chapman S.B."/>
            <person name="Goldberg J."/>
            <person name="Griggs A."/>
            <person name="Gujja S."/>
            <person name="Hansen M."/>
            <person name="Howarth C."/>
            <person name="Imamovic A."/>
            <person name="Larimer J."/>
            <person name="McCowen C."/>
            <person name="Montmayeur A."/>
            <person name="Murphy C."/>
            <person name="Neiman D."/>
            <person name="Pearson M."/>
            <person name="Priest M."/>
            <person name="Roberts A."/>
            <person name="Saif S."/>
            <person name="Shea T."/>
            <person name="Sisk P."/>
            <person name="Sykes S."/>
            <person name="Wortman J."/>
            <person name="Nusbaum C."/>
            <person name="Birren B."/>
        </authorList>
    </citation>
    <scope>NUCLEOTIDE SEQUENCE [LARGE SCALE GENOMIC DNA]</scope>
    <source>
        <strain evidence="2 3">YIT 12058</strain>
    </source>
</reference>
<keyword evidence="3" id="KW-1185">Reference proteome</keyword>
<protein>
    <submittedName>
        <fullName evidence="2">Uncharacterized protein</fullName>
    </submittedName>
</protein>
<dbReference type="Proteomes" id="UP000009872">
    <property type="component" value="Unassembled WGS sequence"/>
</dbReference>
<evidence type="ECO:0000313" key="3">
    <source>
        <dbReference type="Proteomes" id="UP000009872"/>
    </source>
</evidence>
<dbReference type="STRING" id="742727.HMPREF9447_00632"/>
<sequence length="68" mass="7647">MHSQQTDNIMKVSYHTYHSFKGKDGNECSMASQLYMTGIYVIYNNNSALQGSSTPQKNPEVTEQVEKG</sequence>
<dbReference type="HOGENOM" id="CLU_2785274_0_0_10"/>
<comment type="caution">
    <text evidence="2">The sequence shown here is derived from an EMBL/GenBank/DDBJ whole genome shotgun (WGS) entry which is preliminary data.</text>
</comment>
<dbReference type="EMBL" id="ADLF01000002">
    <property type="protein sequence ID" value="EKU92182.1"/>
    <property type="molecule type" value="Genomic_DNA"/>
</dbReference>
<feature type="compositionally biased region" description="Polar residues" evidence="1">
    <location>
        <begin position="48"/>
        <end position="61"/>
    </location>
</feature>
<name>K9EMK4_9BACE</name>
<dbReference type="AlphaFoldDB" id="K9EMK4"/>
<evidence type="ECO:0000313" key="2">
    <source>
        <dbReference type="EMBL" id="EKU92182.1"/>
    </source>
</evidence>
<evidence type="ECO:0000256" key="1">
    <source>
        <dbReference type="SAM" id="MobiDB-lite"/>
    </source>
</evidence>
<gene>
    <name evidence="2" type="ORF">HMPREF9447_00632</name>
</gene>
<feature type="region of interest" description="Disordered" evidence="1">
    <location>
        <begin position="48"/>
        <end position="68"/>
    </location>
</feature>